<organism evidence="1">
    <name type="scientific">Glycine max</name>
    <name type="common">Soybean</name>
    <name type="synonym">Glycine hispida</name>
    <dbReference type="NCBI Taxonomy" id="3847"/>
    <lineage>
        <taxon>Eukaryota</taxon>
        <taxon>Viridiplantae</taxon>
        <taxon>Streptophyta</taxon>
        <taxon>Embryophyta</taxon>
        <taxon>Tracheophyta</taxon>
        <taxon>Spermatophyta</taxon>
        <taxon>Magnoliopsida</taxon>
        <taxon>eudicotyledons</taxon>
        <taxon>Gunneridae</taxon>
        <taxon>Pentapetalae</taxon>
        <taxon>rosids</taxon>
        <taxon>fabids</taxon>
        <taxon>Fabales</taxon>
        <taxon>Fabaceae</taxon>
        <taxon>Papilionoideae</taxon>
        <taxon>50 kb inversion clade</taxon>
        <taxon>NPAAA clade</taxon>
        <taxon>indigoferoid/millettioid clade</taxon>
        <taxon>Phaseoleae</taxon>
        <taxon>Glycine</taxon>
        <taxon>Glycine subgen. Soja</taxon>
    </lineage>
</organism>
<keyword evidence="3" id="KW-1185">Reference proteome</keyword>
<dbReference type="InParanoid" id="A0A0R0K9E2"/>
<dbReference type="Proteomes" id="UP000008827">
    <property type="component" value="Chromosome 4"/>
</dbReference>
<sequence length="109" mass="12503">MANTKKVGHLKTIIQEMLPTPTIDAEEIMVGEEEEPSWMTPYKNFLIRRVLPSNENEAQRLKRKAKYFVILDGELFKRGLTVPLFKCLNSQQADYIMKGYAVSTPEDAP</sequence>
<evidence type="ECO:0000313" key="2">
    <source>
        <dbReference type="EnsemblPlants" id="KRH63399"/>
    </source>
</evidence>
<evidence type="ECO:0000313" key="1">
    <source>
        <dbReference type="EMBL" id="KRH63399.1"/>
    </source>
</evidence>
<dbReference type="Gramene" id="KRH63399">
    <property type="protein sequence ID" value="KRH63399"/>
    <property type="gene ID" value="GLYMA_04G173600"/>
</dbReference>
<reference evidence="2" key="2">
    <citation type="submission" date="2018-02" db="UniProtKB">
        <authorList>
            <consortium name="EnsemblPlants"/>
        </authorList>
    </citation>
    <scope>IDENTIFICATION</scope>
    <source>
        <strain evidence="2">Williams 82</strain>
    </source>
</reference>
<gene>
    <name evidence="1" type="ORF">GLYMA_04G173600</name>
</gene>
<evidence type="ECO:0000313" key="3">
    <source>
        <dbReference type="Proteomes" id="UP000008827"/>
    </source>
</evidence>
<name>A0A0R0K9E2_SOYBN</name>
<dbReference type="EMBL" id="CM000837">
    <property type="protein sequence ID" value="KRH63399.1"/>
    <property type="molecule type" value="Genomic_DNA"/>
</dbReference>
<dbReference type="EnsemblPlants" id="KRH63399">
    <property type="protein sequence ID" value="KRH63399"/>
    <property type="gene ID" value="GLYMA_04G173600"/>
</dbReference>
<protein>
    <submittedName>
        <fullName evidence="1 2">Uncharacterized protein</fullName>
    </submittedName>
</protein>
<reference evidence="1" key="3">
    <citation type="submission" date="2018-07" db="EMBL/GenBank/DDBJ databases">
        <title>WGS assembly of Glycine max.</title>
        <authorList>
            <person name="Schmutz J."/>
            <person name="Cannon S."/>
            <person name="Schlueter J."/>
            <person name="Ma J."/>
            <person name="Mitros T."/>
            <person name="Nelson W."/>
            <person name="Hyten D."/>
            <person name="Song Q."/>
            <person name="Thelen J."/>
            <person name="Cheng J."/>
            <person name="Xu D."/>
            <person name="Hellsten U."/>
            <person name="May G."/>
            <person name="Yu Y."/>
            <person name="Sakurai T."/>
            <person name="Umezawa T."/>
            <person name="Bhattacharyya M."/>
            <person name="Sandhu D."/>
            <person name="Valliyodan B."/>
            <person name="Lindquist E."/>
            <person name="Peto M."/>
            <person name="Grant D."/>
            <person name="Shu S."/>
            <person name="Goodstein D."/>
            <person name="Barry K."/>
            <person name="Futrell-Griggs M."/>
            <person name="Abernathy B."/>
            <person name="Du J."/>
            <person name="Tian Z."/>
            <person name="Zhu L."/>
            <person name="Gill N."/>
            <person name="Joshi T."/>
            <person name="Libault M."/>
            <person name="Sethuraman A."/>
            <person name="Zhang X."/>
            <person name="Shinozaki K."/>
            <person name="Nguyen H."/>
            <person name="Wing R."/>
            <person name="Cregan P."/>
            <person name="Specht J."/>
            <person name="Grimwood J."/>
            <person name="Rokhsar D."/>
            <person name="Stacey G."/>
            <person name="Shoemaker R."/>
            <person name="Jackson S."/>
        </authorList>
    </citation>
    <scope>NUCLEOTIDE SEQUENCE</scope>
    <source>
        <tissue evidence="1">Callus</tissue>
    </source>
</reference>
<dbReference type="AlphaFoldDB" id="A0A0R0K9E2"/>
<proteinExistence type="predicted"/>
<dbReference type="OMA" id="ESWMAPY"/>
<accession>A0A0R0K9E2</accession>
<reference evidence="1 2" key="1">
    <citation type="journal article" date="2010" name="Nature">
        <title>Genome sequence of the palaeopolyploid soybean.</title>
        <authorList>
            <person name="Schmutz J."/>
            <person name="Cannon S.B."/>
            <person name="Schlueter J."/>
            <person name="Ma J."/>
            <person name="Mitros T."/>
            <person name="Nelson W."/>
            <person name="Hyten D.L."/>
            <person name="Song Q."/>
            <person name="Thelen J.J."/>
            <person name="Cheng J."/>
            <person name="Xu D."/>
            <person name="Hellsten U."/>
            <person name="May G.D."/>
            <person name="Yu Y."/>
            <person name="Sakurai T."/>
            <person name="Umezawa T."/>
            <person name="Bhattacharyya M.K."/>
            <person name="Sandhu D."/>
            <person name="Valliyodan B."/>
            <person name="Lindquist E."/>
            <person name="Peto M."/>
            <person name="Grant D."/>
            <person name="Shu S."/>
            <person name="Goodstein D."/>
            <person name="Barry K."/>
            <person name="Futrell-Griggs M."/>
            <person name="Abernathy B."/>
            <person name="Du J."/>
            <person name="Tian Z."/>
            <person name="Zhu L."/>
            <person name="Gill N."/>
            <person name="Joshi T."/>
            <person name="Libault M."/>
            <person name="Sethuraman A."/>
            <person name="Zhang X.-C."/>
            <person name="Shinozaki K."/>
            <person name="Nguyen H.T."/>
            <person name="Wing R.A."/>
            <person name="Cregan P."/>
            <person name="Specht J."/>
            <person name="Grimwood J."/>
            <person name="Rokhsar D."/>
            <person name="Stacey G."/>
            <person name="Shoemaker R.C."/>
            <person name="Jackson S.A."/>
        </authorList>
    </citation>
    <scope>NUCLEOTIDE SEQUENCE</scope>
    <source>
        <strain evidence="2">cv. Williams 82</strain>
        <tissue evidence="1">Callus</tissue>
    </source>
</reference>